<comment type="caution">
    <text evidence="1">The sequence shown here is derived from an EMBL/GenBank/DDBJ whole genome shotgun (WGS) entry which is preliminary data.</text>
</comment>
<dbReference type="AlphaFoldDB" id="A0A2A9CRW4"/>
<dbReference type="EMBL" id="PDJC01000001">
    <property type="protein sequence ID" value="PFG16289.1"/>
    <property type="molecule type" value="Genomic_DNA"/>
</dbReference>
<dbReference type="Proteomes" id="UP000226079">
    <property type="component" value="Unassembled WGS sequence"/>
</dbReference>
<proteinExistence type="predicted"/>
<evidence type="ECO:0000313" key="1">
    <source>
        <dbReference type="EMBL" id="PFG16289.1"/>
    </source>
</evidence>
<name>A0A2A9CRW4_9ACTN</name>
<organism evidence="1 2">
    <name type="scientific">Propionicimonas paludicola</name>
    <dbReference type="NCBI Taxonomy" id="185243"/>
    <lineage>
        <taxon>Bacteria</taxon>
        <taxon>Bacillati</taxon>
        <taxon>Actinomycetota</taxon>
        <taxon>Actinomycetes</taxon>
        <taxon>Propionibacteriales</taxon>
        <taxon>Nocardioidaceae</taxon>
        <taxon>Propionicimonas</taxon>
    </lineage>
</organism>
<sequence>MARPTTSRPTLADECDGRATLNWVVVAFSINQADYGTGRGGYYRTVADGQPLHVTDGLLVQAERISADIWSDE</sequence>
<dbReference type="RefSeq" id="WP_098459845.1">
    <property type="nucleotide sequence ID" value="NZ_PDJC01000001.1"/>
</dbReference>
<keyword evidence="2" id="KW-1185">Reference proteome</keyword>
<gene>
    <name evidence="1" type="ORF">ATK74_0823</name>
</gene>
<reference evidence="1 2" key="1">
    <citation type="submission" date="2017-10" db="EMBL/GenBank/DDBJ databases">
        <title>Sequencing the genomes of 1000 actinobacteria strains.</title>
        <authorList>
            <person name="Klenk H.-P."/>
        </authorList>
    </citation>
    <scope>NUCLEOTIDE SEQUENCE [LARGE SCALE GENOMIC DNA]</scope>
    <source>
        <strain evidence="1 2">DSM 15597</strain>
    </source>
</reference>
<evidence type="ECO:0000313" key="2">
    <source>
        <dbReference type="Proteomes" id="UP000226079"/>
    </source>
</evidence>
<protein>
    <submittedName>
        <fullName evidence="1">Uncharacterized protein</fullName>
    </submittedName>
</protein>
<accession>A0A2A9CRW4</accession>